<name>A0A4Z2DNR6_SCHJA</name>
<evidence type="ECO:0000313" key="13">
    <source>
        <dbReference type="EMBL" id="TNN18163.1"/>
    </source>
</evidence>
<evidence type="ECO:0000256" key="7">
    <source>
        <dbReference type="ARBA" id="ARBA00039717"/>
    </source>
</evidence>
<evidence type="ECO:0000256" key="5">
    <source>
        <dbReference type="ARBA" id="ARBA00022833"/>
    </source>
</evidence>
<keyword evidence="3 9" id="KW-0479">Metal-binding</keyword>
<feature type="region of interest" description="Disordered" evidence="11">
    <location>
        <begin position="604"/>
        <end position="634"/>
    </location>
</feature>
<evidence type="ECO:0000256" key="6">
    <source>
        <dbReference type="ARBA" id="ARBA00023049"/>
    </source>
</evidence>
<dbReference type="OrthoDB" id="527990at2759"/>
<comment type="similarity">
    <text evidence="1">Belongs to the peptidase M8 family.</text>
</comment>
<protein>
    <recommendedName>
        <fullName evidence="7">Leishmanolysin-like peptidase</fullName>
    </recommendedName>
</protein>
<evidence type="ECO:0000259" key="12">
    <source>
        <dbReference type="SMART" id="SM00093"/>
    </source>
</evidence>
<organism evidence="13 14">
    <name type="scientific">Schistosoma japonicum</name>
    <name type="common">Blood fluke</name>
    <dbReference type="NCBI Taxonomy" id="6182"/>
    <lineage>
        <taxon>Eukaryota</taxon>
        <taxon>Metazoa</taxon>
        <taxon>Spiralia</taxon>
        <taxon>Lophotrochozoa</taxon>
        <taxon>Platyhelminthes</taxon>
        <taxon>Trematoda</taxon>
        <taxon>Digenea</taxon>
        <taxon>Strigeidida</taxon>
        <taxon>Schistosomatoidea</taxon>
        <taxon>Schistosomatidae</taxon>
        <taxon>Schistosoma</taxon>
    </lineage>
</organism>
<dbReference type="GO" id="GO:0005737">
    <property type="term" value="C:cytoplasm"/>
    <property type="evidence" value="ECO:0007669"/>
    <property type="project" value="TreeGrafter"/>
</dbReference>
<evidence type="ECO:0000313" key="14">
    <source>
        <dbReference type="Proteomes" id="UP000311919"/>
    </source>
</evidence>
<keyword evidence="14" id="KW-1185">Reference proteome</keyword>
<dbReference type="Gene3D" id="2.30.39.10">
    <property type="entry name" value="Alpha-1-antitrypsin, domain 1"/>
    <property type="match status" value="1"/>
</dbReference>
<evidence type="ECO:0000256" key="4">
    <source>
        <dbReference type="ARBA" id="ARBA00022801"/>
    </source>
</evidence>
<evidence type="ECO:0000256" key="3">
    <source>
        <dbReference type="ARBA" id="ARBA00022723"/>
    </source>
</evidence>
<evidence type="ECO:0000256" key="1">
    <source>
        <dbReference type="ARBA" id="ARBA00005860"/>
    </source>
</evidence>
<dbReference type="GO" id="GO:0007155">
    <property type="term" value="P:cell adhesion"/>
    <property type="evidence" value="ECO:0007669"/>
    <property type="project" value="InterPro"/>
</dbReference>
<evidence type="ECO:0000256" key="9">
    <source>
        <dbReference type="PIRSR" id="PIRSR601577-2"/>
    </source>
</evidence>
<evidence type="ECO:0000256" key="8">
    <source>
        <dbReference type="PIRSR" id="PIRSR601577-1"/>
    </source>
</evidence>
<dbReference type="InterPro" id="IPR001577">
    <property type="entry name" value="Peptidase_M8"/>
</dbReference>
<dbReference type="PANTHER" id="PTHR10942">
    <property type="entry name" value="LEISHMANOLYSIN-LIKE PEPTIDASE"/>
    <property type="match status" value="1"/>
</dbReference>
<dbReference type="GO" id="GO:0016020">
    <property type="term" value="C:membrane"/>
    <property type="evidence" value="ECO:0007669"/>
    <property type="project" value="InterPro"/>
</dbReference>
<feature type="binding site" evidence="9">
    <location>
        <position position="587"/>
    </location>
    <ligand>
        <name>Zn(2+)</name>
        <dbReference type="ChEBI" id="CHEBI:29105"/>
        <note>catalytic</note>
    </ligand>
</feature>
<dbReference type="SUPFAM" id="SSF55486">
    <property type="entry name" value="Metalloproteases ('zincins'), catalytic domain"/>
    <property type="match status" value="1"/>
</dbReference>
<evidence type="ECO:0000256" key="2">
    <source>
        <dbReference type="ARBA" id="ARBA00022670"/>
    </source>
</evidence>
<dbReference type="Proteomes" id="UP000311919">
    <property type="component" value="Unassembled WGS sequence"/>
</dbReference>
<keyword evidence="5 9" id="KW-0862">Zinc</keyword>
<dbReference type="Gene3D" id="3.30.497.10">
    <property type="entry name" value="Antithrombin, subunit I, domain 2"/>
    <property type="match status" value="1"/>
</dbReference>
<keyword evidence="2" id="KW-0645">Protease</keyword>
<dbReference type="Pfam" id="PF01457">
    <property type="entry name" value="Peptidase_M8"/>
    <property type="match status" value="1"/>
</dbReference>
<dbReference type="EMBL" id="SKCS01000083">
    <property type="protein sequence ID" value="TNN18163.1"/>
    <property type="molecule type" value="Genomic_DNA"/>
</dbReference>
<feature type="compositionally biased region" description="Basic and acidic residues" evidence="11">
    <location>
        <begin position="604"/>
        <end position="630"/>
    </location>
</feature>
<dbReference type="Gene3D" id="3.10.170.20">
    <property type="match status" value="1"/>
</dbReference>
<feature type="active site" evidence="8">
    <location>
        <position position="588"/>
    </location>
</feature>
<feature type="binding site" evidence="9">
    <location>
        <position position="591"/>
    </location>
    <ligand>
        <name>Zn(2+)</name>
        <dbReference type="ChEBI" id="CHEBI:29105"/>
        <note>catalytic</note>
    </ligand>
</feature>
<dbReference type="SUPFAM" id="SSF56574">
    <property type="entry name" value="Serpins"/>
    <property type="match status" value="1"/>
</dbReference>
<gene>
    <name evidence="13" type="ORF">EWB00_010579</name>
</gene>
<comment type="cofactor">
    <cofactor evidence="9">
        <name>Zn(2+)</name>
        <dbReference type="ChEBI" id="CHEBI:29105"/>
    </cofactor>
    <text evidence="9">Binds 1 zinc ion per subunit.</text>
</comment>
<keyword evidence="4" id="KW-0378">Hydrolase</keyword>
<dbReference type="Gene3D" id="3.90.132.10">
    <property type="entry name" value="Leishmanolysin , domain 2"/>
    <property type="match status" value="1"/>
</dbReference>
<dbReference type="GO" id="GO:0006508">
    <property type="term" value="P:proteolysis"/>
    <property type="evidence" value="ECO:0007669"/>
    <property type="project" value="UniProtKB-KW"/>
</dbReference>
<evidence type="ECO:0000256" key="10">
    <source>
        <dbReference type="RuleBase" id="RU000411"/>
    </source>
</evidence>
<sequence length="937" mass="105497">MCIRLGNPEYDPSYFTQSFVNHSVSLVEEGNFVTCPFGVLFMLCTLIGSGGPRMNTSKQIGKAIFDRYDGNYNDWESLASDANWLHTSTFDSLTEEMTYIDDEAKQIITLANGIFASNDLRVNEDFECLLSEYFDETVHRVNFTDQHEVMQIVNKWVANKTNNLIADYFNNPQEILPNSLLNLFSVFHFKDVWEVPFIHMFTENTTFEVSTGRQIQVPIMSSEEELDYGDFQSEAFEMISKSFKNTRFSFIVMLPKEKWNLHHLSQFLTGNKLLKPYIEQLENSMVSLKLPKLKLESSLDVVESLKLLGINDLFEPGIADLSGITTQHNIHVASFRQKDLIRIDEVGIEAGSVANAMFIPLSAHRNLIEFHVTHPFICFVYDRQLNLPLISARNFGVLGQPIDKRQQGGNRLKFIVIYRPSMERHPMFGQFKPLVVEQALSFWERTLSVRKPPSRKLLIERGCVEPVFYTDGRTGKKFCKSQCKQNAMCYDHPVPNQYATGCAMGSGGNDIRDVYQDGAGFAPNEYVLFVESENKKGCTSGSTLAYAGPCEMHPTTDRPIMGSINFCPQKVQIQEPGKTMLIGTAIHELGHALGFVKSNYALMRDQDGKPRTPRDPKSGRPPLNRERQYDASENTVRTINRPWVTAAGTFTKSFLSFVTPALLEEARRHYGCPNLDGLDIENEGGGGTIGTHFEKRIVGDETMAGVTGVKSVLSRLTLAFFTDSGWWDVDYSLAEPWSYGKGLGCSFVMESCYAYMMKMKQAGKSMEPYCEEPSTLMCYHKKAFGICAIGQFQQYLPPQEQYFKGAPNTGGTGSLIDHCPVIQPMSTFFNEQLMTYCDHQFNIPIAKKGNMFAQDFGNSSVCIIHKGAWRAQMNGRQTNDPRVRATCHQISCSGGLQVIINGKPFPCSSGVAKVQTNQIQGEILCPNPNDVCRKKRK</sequence>
<dbReference type="InterPro" id="IPR023796">
    <property type="entry name" value="Serpin_dom"/>
</dbReference>
<comment type="caution">
    <text evidence="13">The sequence shown here is derived from an EMBL/GenBank/DDBJ whole genome shotgun (WGS) entry which is preliminary data.</text>
</comment>
<dbReference type="PANTHER" id="PTHR10942:SF0">
    <property type="entry name" value="LEISHMANOLYSIN-LIKE PEPTIDASE"/>
    <property type="match status" value="1"/>
</dbReference>
<dbReference type="InterPro" id="IPR042185">
    <property type="entry name" value="Serpin_sf_2"/>
</dbReference>
<dbReference type="Pfam" id="PF00079">
    <property type="entry name" value="Serpin"/>
    <property type="match status" value="1"/>
</dbReference>
<dbReference type="InterPro" id="IPR036186">
    <property type="entry name" value="Serpin_sf"/>
</dbReference>
<accession>A0A4Z2DNR6</accession>
<dbReference type="AlphaFoldDB" id="A0A4Z2DNR6"/>
<evidence type="ECO:0000256" key="11">
    <source>
        <dbReference type="SAM" id="MobiDB-lite"/>
    </source>
</evidence>
<comment type="similarity">
    <text evidence="10">Belongs to the serpin family.</text>
</comment>
<keyword evidence="6 9" id="KW-0482">Metalloprotease</keyword>
<feature type="binding site" evidence="9">
    <location>
        <position position="692"/>
    </location>
    <ligand>
        <name>Zn(2+)</name>
        <dbReference type="ChEBI" id="CHEBI:29105"/>
        <note>catalytic</note>
    </ligand>
</feature>
<dbReference type="FunFam" id="3.90.132.10:FF:000001">
    <property type="entry name" value="leishmanolysin-like peptidase isoform X2"/>
    <property type="match status" value="1"/>
</dbReference>
<feature type="domain" description="Serpin" evidence="12">
    <location>
        <begin position="17"/>
        <end position="401"/>
    </location>
</feature>
<reference evidence="13 14" key="1">
    <citation type="submission" date="2019-03" db="EMBL/GenBank/DDBJ databases">
        <title>An improved genome assembly of the fluke Schistosoma japonicum.</title>
        <authorList>
            <person name="Hu W."/>
            <person name="Luo F."/>
            <person name="Yin M."/>
            <person name="Mo X."/>
            <person name="Sun C."/>
            <person name="Wu Q."/>
            <person name="Zhu B."/>
            <person name="Xiang M."/>
            <person name="Wang J."/>
            <person name="Wang Y."/>
            <person name="Zhang T."/>
            <person name="Xu B."/>
            <person name="Zheng H."/>
            <person name="Feng Z."/>
        </authorList>
    </citation>
    <scope>NUCLEOTIDE SEQUENCE [LARGE SCALE GENOMIC DNA]</scope>
    <source>
        <strain evidence="13">HuSjv2</strain>
        <tissue evidence="13">Worms</tissue>
    </source>
</reference>
<dbReference type="InterPro" id="IPR042178">
    <property type="entry name" value="Serpin_sf_1"/>
</dbReference>
<dbReference type="GO" id="GO:0004222">
    <property type="term" value="F:metalloendopeptidase activity"/>
    <property type="evidence" value="ECO:0007669"/>
    <property type="project" value="InterPro"/>
</dbReference>
<proteinExistence type="inferred from homology"/>
<dbReference type="SMART" id="SM00093">
    <property type="entry name" value="SERPIN"/>
    <property type="match status" value="1"/>
</dbReference>
<dbReference type="Gene3D" id="2.10.55.10">
    <property type="entry name" value="Leishmanolysin domain 3"/>
    <property type="match status" value="1"/>
</dbReference>
<dbReference type="GO" id="GO:0046872">
    <property type="term" value="F:metal ion binding"/>
    <property type="evidence" value="ECO:0007669"/>
    <property type="project" value="UniProtKB-KW"/>
</dbReference>